<dbReference type="Gene3D" id="1.20.900.10">
    <property type="entry name" value="Dbl homology (DH) domain"/>
    <property type="match status" value="2"/>
</dbReference>
<dbReference type="Pfam" id="PF00621">
    <property type="entry name" value="RhoGEF"/>
    <property type="match status" value="2"/>
</dbReference>
<evidence type="ECO:0000259" key="11">
    <source>
        <dbReference type="PROSITE" id="PS50010"/>
    </source>
</evidence>
<dbReference type="Proteomes" id="UP001632037">
    <property type="component" value="Unassembled WGS sequence"/>
</dbReference>
<dbReference type="PROSITE" id="PS50010">
    <property type="entry name" value="DH_2"/>
    <property type="match status" value="2"/>
</dbReference>
<dbReference type="GO" id="GO:0008270">
    <property type="term" value="F:zinc ion binding"/>
    <property type="evidence" value="ECO:0007669"/>
    <property type="project" value="UniProtKB-KW"/>
</dbReference>
<dbReference type="SMART" id="SM00233">
    <property type="entry name" value="PH"/>
    <property type="match status" value="4"/>
</dbReference>
<dbReference type="SUPFAM" id="SSF50729">
    <property type="entry name" value="PH domain-like"/>
    <property type="match status" value="3"/>
</dbReference>
<sequence length="1548" mass="171751">MSSQLQAAEIAVALPRRRRADAKPKKSRKKLTLCPGIMLFDPKDLETSNAADWKPSLTVELLEEDNQDDDEDDDVAEENNQEDNDVDQKVAKQRQQRAQVIKEICETEKSYVSDIRTLHDHYLVPLEASNHPIMEDAQIAVFFNNLRHLVMLNSKLLEDLQEILQRRASMALEESKTGDAPAGDKRKKSVKSPVAVAVQYEAEGVGAVFCRYAPLFQLYGGYAKDYTEVAALLDNFGRDTRLGFSKFLDKCRERSGSLKPFNSLLIMPVQRVPRYKMLLERLCELTGPEHPDAAFLTEAVDRVRAAASLINETIRRKENLETVLQAQQKFSGQLSLFTADRRLLKSGKLMKMSTKRQEEVMIHLFNDILLYSGVLMTGGYRVRRIVHLHSKAVGVKTELPGAVQALFNQQSRGRVLKDCGFVITSREKTFILYTETPEDQREWVDAISGAVKEAQEKKKAEGDAADGDDNALESCEGPADAAALWVPDEVAEDCAICKASFRKYYRRKHHCRRCGAVVCDTCSSGRAPLFVGESSRSQRVCTSCFKVLDLVRQIAVHWLSRVVEFRGILRRRRFNKWTEHYYELRAGVLKQFTVEAASSSATPVAQNGNPGFSSSGNGSAAAGGAGATGAIGNTLRCCTDELTLAGAIVIHRSDSRAHKNRFCFQISTSEYDENEAKGNGTSNGANKHKTSPTRRRLSQPSSRPQFMKKLSPLKQAVTRFGDVVSRRREPAMALGIPLPSEGAFPVGSPPPLHPAPTHSPTSSFVASSSSVASVHESEWILCASTIQEEVAWRVAVQSSADKALNRMRRSKVTDFPGSLAQSGILSLGLSVPASNVRASMSVVSNSSAGRRRMSSLDRGRATDAELSMELAQHAGEDRDAYLLERRRRQILKEIIRSEESYVECLSECIRLFVQPLLLRQLEGRQMFRRRQNKRRGSLRPVLGGSLTTSARHGISAPNRAGHRRTGSGGNVGISRAGGSSTSLHTMLTTSYAAANSSLSTNSTPAPKMLTMDADLSIFFSSVDQIYTVNQELLDHLSRHLEETSASLKTLPSDNQSAKRDGQPAEFPGVKVHRAGAIFHAYAPLMQLYTSYASRHSSALEALDSPQFSDFLRELPPEADVNRLRLYLNMPVERIPRYKMLLEELLGSTPPEHVDFAPLQAAIRSVDRVASKVEEISEQRENARTLASVSAKVGINLGRRHFVRDGMLRKVCRSKVQTYYFVLLEDAMVYGRQGGLHKKFRLIDLWECKVAADTEAIPGVITTAVNSNNAFCFYSPLKSFILLTDSEADKVGWTSDIRECIDRNLRGKTHPRRTSVRSELMKDKDDDSSSGYELEKGFVIKNGWLNVSGGAVATGNGVGVSPSPSNSGSVGKKPRRLWITLTLQTVSLGSTFKAAQPEETIPIELCDVAPLKHEKCFRLQFLHDTKTRAQTTYVFEALSLAEREEWVRALTHCISGGDELDLRRRSLKTATLAPIFMFDKVSNVCTICTHSFAVYRPRHHCRLCGSLVCGNCSKRRWTLSYSSSKKASRVCDSCAESTMSITRSFAGEM</sequence>
<feature type="compositionally biased region" description="Acidic residues" evidence="9">
    <location>
        <begin position="63"/>
        <end position="85"/>
    </location>
</feature>
<feature type="compositionally biased region" description="Basic residues" evidence="9">
    <location>
        <begin position="686"/>
        <end position="697"/>
    </location>
</feature>
<keyword evidence="14" id="KW-1185">Reference proteome</keyword>
<dbReference type="GO" id="GO:0005856">
    <property type="term" value="C:cytoskeleton"/>
    <property type="evidence" value="ECO:0007669"/>
    <property type="project" value="UniProtKB-SubCell"/>
</dbReference>
<evidence type="ECO:0000256" key="3">
    <source>
        <dbReference type="ARBA" id="ARBA00022658"/>
    </source>
</evidence>
<feature type="compositionally biased region" description="Low complexity" evidence="9">
    <location>
        <begin position="607"/>
        <end position="620"/>
    </location>
</feature>
<feature type="domain" description="PH" evidence="10">
    <location>
        <begin position="1200"/>
        <end position="1454"/>
    </location>
</feature>
<protein>
    <submittedName>
        <fullName evidence="13">Uncharacterized protein</fullName>
    </submittedName>
</protein>
<evidence type="ECO:0000256" key="6">
    <source>
        <dbReference type="ARBA" id="ARBA00022833"/>
    </source>
</evidence>
<dbReference type="SMART" id="SM00325">
    <property type="entry name" value="RhoGEF"/>
    <property type="match status" value="2"/>
</dbReference>
<keyword evidence="2" id="KW-0963">Cytoplasm</keyword>
<dbReference type="PROSITE" id="PS50003">
    <property type="entry name" value="PH_DOMAIN"/>
    <property type="match status" value="2"/>
</dbReference>
<evidence type="ECO:0000256" key="5">
    <source>
        <dbReference type="ARBA" id="ARBA00022771"/>
    </source>
</evidence>
<comment type="caution">
    <text evidence="13">The sequence shown here is derived from an EMBL/GenBank/DDBJ whole genome shotgun (WGS) entry which is preliminary data.</text>
</comment>
<keyword evidence="5 8" id="KW-0863">Zinc-finger</keyword>
<evidence type="ECO:0000256" key="9">
    <source>
        <dbReference type="SAM" id="MobiDB-lite"/>
    </source>
</evidence>
<reference evidence="13 14" key="1">
    <citation type="submission" date="2024-09" db="EMBL/GenBank/DDBJ databases">
        <title>Genome sequencing and assembly of Phytophthora oleae, isolate VK10A, causative agent of rot of olive drupes.</title>
        <authorList>
            <person name="Conti Taguali S."/>
            <person name="Riolo M."/>
            <person name="La Spada F."/>
            <person name="Cacciola S.O."/>
            <person name="Dionisio G."/>
        </authorList>
    </citation>
    <scope>NUCLEOTIDE SEQUENCE [LARGE SCALE GENOMIC DNA]</scope>
    <source>
        <strain evidence="13 14">VK10A</strain>
    </source>
</reference>
<evidence type="ECO:0000256" key="4">
    <source>
        <dbReference type="ARBA" id="ARBA00022723"/>
    </source>
</evidence>
<accession>A0ABD3F6K9</accession>
<feature type="compositionally biased region" description="Basic and acidic residues" evidence="9">
    <location>
        <begin position="1318"/>
        <end position="1330"/>
    </location>
</feature>
<dbReference type="SUPFAM" id="SSF48065">
    <property type="entry name" value="DBL homology domain (DH-domain)"/>
    <property type="match status" value="2"/>
</dbReference>
<dbReference type="InterPro" id="IPR011011">
    <property type="entry name" value="Znf_FYVE_PHD"/>
</dbReference>
<dbReference type="Pfam" id="PF01363">
    <property type="entry name" value="FYVE"/>
    <property type="match status" value="2"/>
</dbReference>
<organism evidence="13 14">
    <name type="scientific">Phytophthora oleae</name>
    <dbReference type="NCBI Taxonomy" id="2107226"/>
    <lineage>
        <taxon>Eukaryota</taxon>
        <taxon>Sar</taxon>
        <taxon>Stramenopiles</taxon>
        <taxon>Oomycota</taxon>
        <taxon>Peronosporomycetes</taxon>
        <taxon>Peronosporales</taxon>
        <taxon>Peronosporaceae</taxon>
        <taxon>Phytophthora</taxon>
    </lineage>
</organism>
<dbReference type="InterPro" id="IPR013083">
    <property type="entry name" value="Znf_RING/FYVE/PHD"/>
</dbReference>
<evidence type="ECO:0000256" key="7">
    <source>
        <dbReference type="ARBA" id="ARBA00023212"/>
    </source>
</evidence>
<dbReference type="PANTHER" id="PTHR12673:SF159">
    <property type="entry name" value="LD03170P"/>
    <property type="match status" value="1"/>
</dbReference>
<evidence type="ECO:0000313" key="14">
    <source>
        <dbReference type="Proteomes" id="UP001632037"/>
    </source>
</evidence>
<dbReference type="PANTHER" id="PTHR12673">
    <property type="entry name" value="FACIOGENITAL DYSPLASIA PROTEIN"/>
    <property type="match status" value="1"/>
</dbReference>
<dbReference type="InterPro" id="IPR000219">
    <property type="entry name" value="DH_dom"/>
</dbReference>
<dbReference type="Pfam" id="PF00169">
    <property type="entry name" value="PH"/>
    <property type="match status" value="1"/>
</dbReference>
<gene>
    <name evidence="13" type="ORF">V7S43_013536</name>
</gene>
<dbReference type="GO" id="GO:0005085">
    <property type="term" value="F:guanyl-nucleotide exchange factor activity"/>
    <property type="evidence" value="ECO:0007669"/>
    <property type="project" value="UniProtKB-KW"/>
</dbReference>
<evidence type="ECO:0000256" key="8">
    <source>
        <dbReference type="PROSITE-ProRule" id="PRU00091"/>
    </source>
</evidence>
<feature type="region of interest" description="Disordered" evidence="9">
    <location>
        <begin position="63"/>
        <end position="93"/>
    </location>
</feature>
<dbReference type="CDD" id="cd00065">
    <property type="entry name" value="FYVE_like_SF"/>
    <property type="match status" value="1"/>
</dbReference>
<feature type="domain" description="PH" evidence="10">
    <location>
        <begin position="342"/>
        <end position="452"/>
    </location>
</feature>
<evidence type="ECO:0000313" key="13">
    <source>
        <dbReference type="EMBL" id="KAL3661331.1"/>
    </source>
</evidence>
<dbReference type="PROSITE" id="PS50178">
    <property type="entry name" value="ZF_FYVE"/>
    <property type="match status" value="2"/>
</dbReference>
<dbReference type="SMART" id="SM00064">
    <property type="entry name" value="FYVE"/>
    <property type="match status" value="2"/>
</dbReference>
<dbReference type="Gene3D" id="2.30.29.30">
    <property type="entry name" value="Pleckstrin-homology domain (PH domain)/Phosphotyrosine-binding domain (PTB)"/>
    <property type="match status" value="3"/>
</dbReference>
<feature type="region of interest" description="Disordered" evidence="9">
    <location>
        <begin position="673"/>
        <end position="705"/>
    </location>
</feature>
<dbReference type="InterPro" id="IPR000306">
    <property type="entry name" value="Znf_FYVE"/>
</dbReference>
<feature type="region of interest" description="Disordered" evidence="9">
    <location>
        <begin position="929"/>
        <end position="980"/>
    </location>
</feature>
<dbReference type="SUPFAM" id="SSF57903">
    <property type="entry name" value="FYVE/PHD zinc finger"/>
    <property type="match status" value="2"/>
</dbReference>
<dbReference type="InterPro" id="IPR017455">
    <property type="entry name" value="Znf_FYVE-rel"/>
</dbReference>
<feature type="domain" description="DH" evidence="11">
    <location>
        <begin position="886"/>
        <end position="1175"/>
    </location>
</feature>
<name>A0ABD3F6K9_9STRA</name>
<keyword evidence="3" id="KW-0344">Guanine-nucleotide releasing factor</keyword>
<dbReference type="InterPro" id="IPR001849">
    <property type="entry name" value="PH_domain"/>
</dbReference>
<proteinExistence type="predicted"/>
<dbReference type="Gene3D" id="3.30.40.10">
    <property type="entry name" value="Zinc/RING finger domain, C3HC4 (zinc finger)"/>
    <property type="match status" value="2"/>
</dbReference>
<dbReference type="InterPro" id="IPR051092">
    <property type="entry name" value="FYVE_RhoGEF_PH"/>
</dbReference>
<dbReference type="CDD" id="cd00160">
    <property type="entry name" value="RhoGEF"/>
    <property type="match status" value="2"/>
</dbReference>
<keyword evidence="6" id="KW-0862">Zinc</keyword>
<dbReference type="EMBL" id="JBIMZQ010000036">
    <property type="protein sequence ID" value="KAL3661331.1"/>
    <property type="molecule type" value="Genomic_DNA"/>
</dbReference>
<evidence type="ECO:0000256" key="2">
    <source>
        <dbReference type="ARBA" id="ARBA00022490"/>
    </source>
</evidence>
<feature type="domain" description="DH" evidence="11">
    <location>
        <begin position="96"/>
        <end position="313"/>
    </location>
</feature>
<feature type="region of interest" description="Disordered" evidence="9">
    <location>
        <begin position="602"/>
        <end position="625"/>
    </location>
</feature>
<feature type="domain" description="FYVE-type" evidence="12">
    <location>
        <begin position="488"/>
        <end position="549"/>
    </location>
</feature>
<feature type="region of interest" description="Disordered" evidence="9">
    <location>
        <begin position="1311"/>
        <end position="1330"/>
    </location>
</feature>
<evidence type="ECO:0000259" key="10">
    <source>
        <dbReference type="PROSITE" id="PS50003"/>
    </source>
</evidence>
<comment type="subcellular location">
    <subcellularLocation>
        <location evidence="1">Cytoplasm</location>
        <location evidence="1">Cytoskeleton</location>
    </subcellularLocation>
</comment>
<keyword evidence="4" id="KW-0479">Metal-binding</keyword>
<evidence type="ECO:0000259" key="12">
    <source>
        <dbReference type="PROSITE" id="PS50178"/>
    </source>
</evidence>
<dbReference type="InterPro" id="IPR035899">
    <property type="entry name" value="DBL_dom_sf"/>
</dbReference>
<evidence type="ECO:0000256" key="1">
    <source>
        <dbReference type="ARBA" id="ARBA00004245"/>
    </source>
</evidence>
<dbReference type="InterPro" id="IPR011993">
    <property type="entry name" value="PH-like_dom_sf"/>
</dbReference>
<dbReference type="CDD" id="cd00821">
    <property type="entry name" value="PH"/>
    <property type="match status" value="1"/>
</dbReference>
<keyword evidence="7" id="KW-0206">Cytoskeleton</keyword>
<feature type="domain" description="FYVE-type" evidence="12">
    <location>
        <begin position="1478"/>
        <end position="1538"/>
    </location>
</feature>